<gene>
    <name evidence="1" type="ORF">CCAP1982_LOCUS10362</name>
</gene>
<dbReference type="Proteomes" id="UP000606786">
    <property type="component" value="Unassembled WGS sequence"/>
</dbReference>
<comment type="caution">
    <text evidence="1">The sequence shown here is derived from an EMBL/GenBank/DDBJ whole genome shotgun (WGS) entry which is preliminary data.</text>
</comment>
<reference evidence="1" key="1">
    <citation type="submission" date="2020-11" db="EMBL/GenBank/DDBJ databases">
        <authorList>
            <person name="Whitehead M."/>
        </authorList>
    </citation>
    <scope>NUCLEOTIDE SEQUENCE</scope>
    <source>
        <strain evidence="1">EGII</strain>
    </source>
</reference>
<protein>
    <submittedName>
        <fullName evidence="1">(Mediterranean fruit fly) hypothetical protein</fullName>
    </submittedName>
</protein>
<evidence type="ECO:0000313" key="2">
    <source>
        <dbReference type="Proteomes" id="UP000606786"/>
    </source>
</evidence>
<dbReference type="EMBL" id="CAJHJT010000023">
    <property type="protein sequence ID" value="CAD7001875.1"/>
    <property type="molecule type" value="Genomic_DNA"/>
</dbReference>
<sequence>MATVIIRDVYMDDLLTGSFSLNNVFKLQADVTKVLSSGGFELRKWATNCKLREKVSHASKQISHFLADSVEVRTLVAVNLTSLPTILTNR</sequence>
<proteinExistence type="predicted"/>
<evidence type="ECO:0000313" key="1">
    <source>
        <dbReference type="EMBL" id="CAD7001875.1"/>
    </source>
</evidence>
<name>A0A811UV63_CERCA</name>
<keyword evidence="2" id="KW-1185">Reference proteome</keyword>
<organism evidence="1 2">
    <name type="scientific">Ceratitis capitata</name>
    <name type="common">Mediterranean fruit fly</name>
    <name type="synonym">Tephritis capitata</name>
    <dbReference type="NCBI Taxonomy" id="7213"/>
    <lineage>
        <taxon>Eukaryota</taxon>
        <taxon>Metazoa</taxon>
        <taxon>Ecdysozoa</taxon>
        <taxon>Arthropoda</taxon>
        <taxon>Hexapoda</taxon>
        <taxon>Insecta</taxon>
        <taxon>Pterygota</taxon>
        <taxon>Neoptera</taxon>
        <taxon>Endopterygota</taxon>
        <taxon>Diptera</taxon>
        <taxon>Brachycera</taxon>
        <taxon>Muscomorpha</taxon>
        <taxon>Tephritoidea</taxon>
        <taxon>Tephritidae</taxon>
        <taxon>Ceratitis</taxon>
        <taxon>Ceratitis</taxon>
    </lineage>
</organism>
<accession>A0A811UV63</accession>
<dbReference type="AlphaFoldDB" id="A0A811UV63"/>
<feature type="non-terminal residue" evidence="1">
    <location>
        <position position="90"/>
    </location>
</feature>